<gene>
    <name evidence="1" type="ORF">DAT39_022471</name>
</gene>
<dbReference type="EMBL" id="QNUK01001165">
    <property type="protein sequence ID" value="KAF5886635.1"/>
    <property type="molecule type" value="Genomic_DNA"/>
</dbReference>
<evidence type="ECO:0000313" key="2">
    <source>
        <dbReference type="Proteomes" id="UP000727407"/>
    </source>
</evidence>
<comment type="caution">
    <text evidence="1">The sequence shown here is derived from an EMBL/GenBank/DDBJ whole genome shotgun (WGS) entry which is preliminary data.</text>
</comment>
<dbReference type="AlphaFoldDB" id="A0A8J4X801"/>
<dbReference type="Proteomes" id="UP000727407">
    <property type="component" value="Unassembled WGS sequence"/>
</dbReference>
<name>A0A8J4X801_CLAMG</name>
<dbReference type="OrthoDB" id="8965174at2759"/>
<keyword evidence="2" id="KW-1185">Reference proteome</keyword>
<sequence length="68" mass="7601">VNDLYTKDFPKKFITMIIENLRSGSIVVESSLYFNSSAPDVTEVNNTFANAKENLTFKVLSISVTQIP</sequence>
<feature type="non-terminal residue" evidence="1">
    <location>
        <position position="1"/>
    </location>
</feature>
<organism evidence="1 2">
    <name type="scientific">Clarias magur</name>
    <name type="common">Asian catfish</name>
    <name type="synonym">Macropteronotus magur</name>
    <dbReference type="NCBI Taxonomy" id="1594786"/>
    <lineage>
        <taxon>Eukaryota</taxon>
        <taxon>Metazoa</taxon>
        <taxon>Chordata</taxon>
        <taxon>Craniata</taxon>
        <taxon>Vertebrata</taxon>
        <taxon>Euteleostomi</taxon>
        <taxon>Actinopterygii</taxon>
        <taxon>Neopterygii</taxon>
        <taxon>Teleostei</taxon>
        <taxon>Ostariophysi</taxon>
        <taxon>Siluriformes</taxon>
        <taxon>Clariidae</taxon>
        <taxon>Clarias</taxon>
    </lineage>
</organism>
<accession>A0A8J4X801</accession>
<evidence type="ECO:0000313" key="1">
    <source>
        <dbReference type="EMBL" id="KAF5886635.1"/>
    </source>
</evidence>
<protein>
    <submittedName>
        <fullName evidence="1">Cell wall protein DAN4-like</fullName>
    </submittedName>
</protein>
<reference evidence="1" key="1">
    <citation type="submission" date="2020-07" db="EMBL/GenBank/DDBJ databases">
        <title>Clarias magur genome sequencing, assembly and annotation.</title>
        <authorList>
            <person name="Kushwaha B."/>
            <person name="Kumar R."/>
            <person name="Das P."/>
            <person name="Joshi C.G."/>
            <person name="Kumar D."/>
            <person name="Nagpure N.S."/>
            <person name="Pandey M."/>
            <person name="Agarwal S."/>
            <person name="Srivastava S."/>
            <person name="Singh M."/>
            <person name="Sahoo L."/>
            <person name="Jayasankar P."/>
            <person name="Meher P.K."/>
            <person name="Koringa P.G."/>
            <person name="Iquebal M.A."/>
            <person name="Das S.P."/>
            <person name="Bit A."/>
            <person name="Patnaik S."/>
            <person name="Patel N."/>
            <person name="Shah T.M."/>
            <person name="Hinsu A."/>
            <person name="Jena J.K."/>
        </authorList>
    </citation>
    <scope>NUCLEOTIDE SEQUENCE</scope>
    <source>
        <strain evidence="1">CIFAMagur01</strain>
        <tissue evidence="1">Testis</tissue>
    </source>
</reference>
<proteinExistence type="predicted"/>
<feature type="non-terminal residue" evidence="1">
    <location>
        <position position="68"/>
    </location>
</feature>